<dbReference type="PANTHER" id="PTHR36931">
    <property type="entry name" value="UPF0153 PROTEIN YEIW"/>
    <property type="match status" value="1"/>
</dbReference>
<dbReference type="InterPro" id="IPR052572">
    <property type="entry name" value="UPF0153_domain"/>
</dbReference>
<protein>
    <recommendedName>
        <fullName evidence="3">YkgJ family cysteine cluster protein</fullName>
    </recommendedName>
</protein>
<name>A0ABR7ULB6_9BRAD</name>
<sequence length="183" mass="20146">MTSSGQRRCGDCTLCCKVMAIETLAKPASSWCAHCKPGRGCAIYDTRPAECETFACLWLVNDLLDERWKPSRSKLVLTTSDDGIEIRCDAGSPNAWRKEPYASEIRAWAEQGERNDMTVVVIVGPRMILITPEHEFDLGIVGPDERIVRELEGTKVVGATVMKASELGASPEVSGMRLTARRS</sequence>
<accession>A0ABR7ULB6</accession>
<evidence type="ECO:0000313" key="2">
    <source>
        <dbReference type="Proteomes" id="UP000639516"/>
    </source>
</evidence>
<gene>
    <name evidence="1" type="ORF">HA482_41405</name>
</gene>
<proteinExistence type="predicted"/>
<dbReference type="Proteomes" id="UP000639516">
    <property type="component" value="Unassembled WGS sequence"/>
</dbReference>
<evidence type="ECO:0008006" key="3">
    <source>
        <dbReference type="Google" id="ProtNLM"/>
    </source>
</evidence>
<organism evidence="1 2">
    <name type="scientific">Bradyrhizobium campsiandrae</name>
    <dbReference type="NCBI Taxonomy" id="1729892"/>
    <lineage>
        <taxon>Bacteria</taxon>
        <taxon>Pseudomonadati</taxon>
        <taxon>Pseudomonadota</taxon>
        <taxon>Alphaproteobacteria</taxon>
        <taxon>Hyphomicrobiales</taxon>
        <taxon>Nitrobacteraceae</taxon>
        <taxon>Bradyrhizobium</taxon>
    </lineage>
</organism>
<dbReference type="PANTHER" id="PTHR36931:SF1">
    <property type="entry name" value="UPF0153 PROTEIN YEIW"/>
    <property type="match status" value="1"/>
</dbReference>
<evidence type="ECO:0000313" key="1">
    <source>
        <dbReference type="EMBL" id="MBC9984637.1"/>
    </source>
</evidence>
<keyword evidence="2" id="KW-1185">Reference proteome</keyword>
<reference evidence="1 2" key="1">
    <citation type="journal article" date="2020" name="Arch. Microbiol.">
        <title>Bradyrhizobium campsiandrae sp. nov., a nitrogen-fixing bacterial strain isolated from a native leguminous tree from the Amazon adapted to flooded conditions.</title>
        <authorList>
            <person name="Cabral Michel D."/>
            <person name="Martins da Costa E."/>
            <person name="Azarias Guimaraes A."/>
            <person name="Soares de Carvalho T."/>
            <person name="Santos de Castro Caputo P."/>
            <person name="Willems A."/>
            <person name="de Souza Moreira F.M."/>
        </authorList>
    </citation>
    <scope>NUCLEOTIDE SEQUENCE [LARGE SCALE GENOMIC DNA]</scope>
    <source>
        <strain evidence="2">INPA 384B</strain>
    </source>
</reference>
<comment type="caution">
    <text evidence="1">The sequence shown here is derived from an EMBL/GenBank/DDBJ whole genome shotgun (WGS) entry which is preliminary data.</text>
</comment>
<dbReference type="EMBL" id="JAATTO010000130">
    <property type="protein sequence ID" value="MBC9984637.1"/>
    <property type="molecule type" value="Genomic_DNA"/>
</dbReference>